<proteinExistence type="predicted"/>
<evidence type="ECO:0000256" key="1">
    <source>
        <dbReference type="ARBA" id="ARBA00000085"/>
    </source>
</evidence>
<keyword evidence="9" id="KW-0812">Transmembrane</keyword>
<evidence type="ECO:0000256" key="7">
    <source>
        <dbReference type="ARBA" id="ARBA00022840"/>
    </source>
</evidence>
<feature type="transmembrane region" description="Helical" evidence="9">
    <location>
        <begin position="173"/>
        <end position="190"/>
    </location>
</feature>
<dbReference type="InterPro" id="IPR003661">
    <property type="entry name" value="HisK_dim/P_dom"/>
</dbReference>
<evidence type="ECO:0000259" key="10">
    <source>
        <dbReference type="PROSITE" id="PS50109"/>
    </source>
</evidence>
<dbReference type="EMBL" id="PEBW01000002">
    <property type="protein sequence ID" value="PTQ52428.1"/>
    <property type="molecule type" value="Genomic_DNA"/>
</dbReference>
<dbReference type="AlphaFoldDB" id="A0A2T5G8E8"/>
<evidence type="ECO:0000256" key="4">
    <source>
        <dbReference type="ARBA" id="ARBA00022679"/>
    </source>
</evidence>
<dbReference type="Pfam" id="PF02518">
    <property type="entry name" value="HATPase_c"/>
    <property type="match status" value="1"/>
</dbReference>
<dbReference type="SUPFAM" id="SSF47384">
    <property type="entry name" value="Homodimeric domain of signal transducing histidine kinase"/>
    <property type="match status" value="1"/>
</dbReference>
<evidence type="ECO:0000256" key="9">
    <source>
        <dbReference type="SAM" id="Phobius"/>
    </source>
</evidence>
<dbReference type="PANTHER" id="PTHR43547:SF2">
    <property type="entry name" value="HYBRID SIGNAL TRANSDUCTION HISTIDINE KINASE C"/>
    <property type="match status" value="1"/>
</dbReference>
<keyword evidence="8" id="KW-0902">Two-component regulatory system</keyword>
<feature type="transmembrane region" description="Helical" evidence="9">
    <location>
        <begin position="134"/>
        <end position="153"/>
    </location>
</feature>
<dbReference type="PROSITE" id="PS50109">
    <property type="entry name" value="HIS_KIN"/>
    <property type="match status" value="1"/>
</dbReference>
<gene>
    <name evidence="11" type="ORF">BLITH_0607</name>
</gene>
<evidence type="ECO:0000256" key="6">
    <source>
        <dbReference type="ARBA" id="ARBA00022777"/>
    </source>
</evidence>
<keyword evidence="5" id="KW-0547">Nucleotide-binding</keyword>
<evidence type="ECO:0000313" key="12">
    <source>
        <dbReference type="Proteomes" id="UP000244016"/>
    </source>
</evidence>
<feature type="domain" description="Histidine kinase" evidence="10">
    <location>
        <begin position="215"/>
        <end position="418"/>
    </location>
</feature>
<keyword evidence="9" id="KW-0472">Membrane</keyword>
<comment type="catalytic activity">
    <reaction evidence="1">
        <text>ATP + protein L-histidine = ADP + protein N-phospho-L-histidine.</text>
        <dbReference type="EC" id="2.7.13.3"/>
    </reaction>
</comment>
<dbReference type="InterPro" id="IPR005467">
    <property type="entry name" value="His_kinase_dom"/>
</dbReference>
<dbReference type="CDD" id="cd00075">
    <property type="entry name" value="HATPase"/>
    <property type="match status" value="1"/>
</dbReference>
<dbReference type="InterPro" id="IPR036097">
    <property type="entry name" value="HisK_dim/P_sf"/>
</dbReference>
<dbReference type="CDD" id="cd00082">
    <property type="entry name" value="HisKA"/>
    <property type="match status" value="1"/>
</dbReference>
<keyword evidence="6 11" id="KW-0418">Kinase</keyword>
<name>A0A2T5G8E8_9BACL</name>
<dbReference type="Gene3D" id="3.30.565.10">
    <property type="entry name" value="Histidine kinase-like ATPase, C-terminal domain"/>
    <property type="match status" value="1"/>
</dbReference>
<dbReference type="InterPro" id="IPR036890">
    <property type="entry name" value="HATPase_C_sf"/>
</dbReference>
<feature type="transmembrane region" description="Helical" evidence="9">
    <location>
        <begin position="98"/>
        <end position="122"/>
    </location>
</feature>
<protein>
    <recommendedName>
        <fullName evidence="2">histidine kinase</fullName>
        <ecNumber evidence="2">2.7.13.3</ecNumber>
    </recommendedName>
</protein>
<keyword evidence="4" id="KW-0808">Transferase</keyword>
<dbReference type="Proteomes" id="UP000244016">
    <property type="component" value="Unassembled WGS sequence"/>
</dbReference>
<evidence type="ECO:0000313" key="11">
    <source>
        <dbReference type="EMBL" id="PTQ52428.1"/>
    </source>
</evidence>
<organism evidence="11 12">
    <name type="scientific">Brockia lithotrophica</name>
    <dbReference type="NCBI Taxonomy" id="933949"/>
    <lineage>
        <taxon>Bacteria</taxon>
        <taxon>Bacillati</taxon>
        <taxon>Bacillota</taxon>
        <taxon>Bacilli</taxon>
        <taxon>Bacillales</taxon>
        <taxon>Bacillales Family X. Incertae Sedis</taxon>
        <taxon>Brockia</taxon>
    </lineage>
</organism>
<feature type="transmembrane region" description="Helical" evidence="9">
    <location>
        <begin position="72"/>
        <end position="92"/>
    </location>
</feature>
<reference evidence="11 12" key="1">
    <citation type="submission" date="2017-08" db="EMBL/GenBank/DDBJ databases">
        <title>Burning lignite coal seam in the remote Altai Mountains harbors a hydrogen-driven thermophilic microbial community.</title>
        <authorList>
            <person name="Kadnikov V.V."/>
            <person name="Mardanov A.V."/>
            <person name="Ivasenko D."/>
            <person name="Beletsky A.V."/>
            <person name="Karnachuk O.V."/>
            <person name="Ravin N.V."/>
        </authorList>
    </citation>
    <scope>NUCLEOTIDE SEQUENCE [LARGE SCALE GENOMIC DNA]</scope>
    <source>
        <strain evidence="11">AL31</strain>
    </source>
</reference>
<dbReference type="PRINTS" id="PR00344">
    <property type="entry name" value="BCTRLSENSOR"/>
</dbReference>
<evidence type="ECO:0000256" key="3">
    <source>
        <dbReference type="ARBA" id="ARBA00022553"/>
    </source>
</evidence>
<comment type="caution">
    <text evidence="11">The sequence shown here is derived from an EMBL/GenBank/DDBJ whole genome shotgun (WGS) entry which is preliminary data.</text>
</comment>
<evidence type="ECO:0000256" key="2">
    <source>
        <dbReference type="ARBA" id="ARBA00012438"/>
    </source>
</evidence>
<dbReference type="InterPro" id="IPR004358">
    <property type="entry name" value="Sig_transdc_His_kin-like_C"/>
</dbReference>
<dbReference type="EC" id="2.7.13.3" evidence="2"/>
<dbReference type="SMART" id="SM00387">
    <property type="entry name" value="HATPase_c"/>
    <property type="match status" value="1"/>
</dbReference>
<dbReference type="InterPro" id="IPR003594">
    <property type="entry name" value="HATPase_dom"/>
</dbReference>
<feature type="transmembrane region" description="Helical" evidence="9">
    <location>
        <begin position="41"/>
        <end position="60"/>
    </location>
</feature>
<sequence>MELLRDGVAFFGAAVFLWWGYRTLLEAFSRAGEAKRGSGAFARFSVEILSVAWVVVFFSTMPRSSFPSGAEYSLLFPYVVAVTTRRFPYLLVLSLFPLLFVFGSTVGEALVLGFVGAFGGHLGKGGGIDTRSPFRLDCLLLLAAIFFAYALVWVGSCVEPFQDIFRVRPPAPLPQWGGFALVVFAAAWLFDVRAERVRVYPSRESARERLPFVAVFAHELKNSLAVLRGYLQLNARTIPAAQQKLLLSEVDRAQLLAEELLDMYVPKPLQKKDVDPVNLLTDVYELMRPYASQAEVHLAFRYQSFKEKVCALDARRVHQALVNVTKNAIEVSPSGGTVTLELRKEGDNIIFSVADEGPGIPEPQRAHVFDPFWSNKAGGTGIGLFLTHRIVAAHGGKIEIEERNPHGTVFHLVFPCRAQAAYEAEEPDVYGREAPEDLSF</sequence>
<keyword evidence="3" id="KW-0597">Phosphoprotein</keyword>
<dbReference type="SUPFAM" id="SSF55874">
    <property type="entry name" value="ATPase domain of HSP90 chaperone/DNA topoisomerase II/histidine kinase"/>
    <property type="match status" value="1"/>
</dbReference>
<dbReference type="PANTHER" id="PTHR43547">
    <property type="entry name" value="TWO-COMPONENT HISTIDINE KINASE"/>
    <property type="match status" value="1"/>
</dbReference>
<dbReference type="Gene3D" id="1.10.287.130">
    <property type="match status" value="1"/>
</dbReference>
<keyword evidence="7" id="KW-0067">ATP-binding</keyword>
<dbReference type="GO" id="GO:0005524">
    <property type="term" value="F:ATP binding"/>
    <property type="evidence" value="ECO:0007669"/>
    <property type="project" value="UniProtKB-KW"/>
</dbReference>
<accession>A0A2T5G8E8</accession>
<keyword evidence="9" id="KW-1133">Transmembrane helix</keyword>
<evidence type="ECO:0000256" key="5">
    <source>
        <dbReference type="ARBA" id="ARBA00022741"/>
    </source>
</evidence>
<evidence type="ECO:0000256" key="8">
    <source>
        <dbReference type="ARBA" id="ARBA00023012"/>
    </source>
</evidence>
<dbReference type="GO" id="GO:0000155">
    <property type="term" value="F:phosphorelay sensor kinase activity"/>
    <property type="evidence" value="ECO:0007669"/>
    <property type="project" value="InterPro"/>
</dbReference>